<gene>
    <name evidence="9" type="ORF">AAE021_01140</name>
</gene>
<dbReference type="GO" id="GO:0016301">
    <property type="term" value="F:kinase activity"/>
    <property type="evidence" value="ECO:0007669"/>
    <property type="project" value="UniProtKB-KW"/>
</dbReference>
<organism evidence="9 10">
    <name type="scientific">Arthrobacter citreus</name>
    <dbReference type="NCBI Taxonomy" id="1670"/>
    <lineage>
        <taxon>Bacteria</taxon>
        <taxon>Bacillati</taxon>
        <taxon>Actinomycetota</taxon>
        <taxon>Actinomycetes</taxon>
        <taxon>Micrococcales</taxon>
        <taxon>Micrococcaceae</taxon>
        <taxon>Arthrobacter</taxon>
    </lineage>
</organism>
<evidence type="ECO:0000256" key="3">
    <source>
        <dbReference type="ARBA" id="ARBA00022679"/>
    </source>
</evidence>
<evidence type="ECO:0000256" key="6">
    <source>
        <dbReference type="ARBA" id="ARBA00022840"/>
    </source>
</evidence>
<protein>
    <recommendedName>
        <fullName evidence="1">non-specific serine/threonine protein kinase</fullName>
        <ecNumber evidence="1">2.7.11.1</ecNumber>
    </recommendedName>
</protein>
<dbReference type="PROSITE" id="PS00107">
    <property type="entry name" value="PROTEIN_KINASE_ATP"/>
    <property type="match status" value="1"/>
</dbReference>
<dbReference type="InterPro" id="IPR029016">
    <property type="entry name" value="GAF-like_dom_sf"/>
</dbReference>
<keyword evidence="10" id="KW-1185">Reference proteome</keyword>
<evidence type="ECO:0000256" key="2">
    <source>
        <dbReference type="ARBA" id="ARBA00022527"/>
    </source>
</evidence>
<dbReference type="PANTHER" id="PTHR43289:SF6">
    <property type="entry name" value="SERINE_THREONINE-PROTEIN KINASE NEKL-3"/>
    <property type="match status" value="1"/>
</dbReference>
<dbReference type="EC" id="2.7.11.1" evidence="1"/>
<dbReference type="InterPro" id="IPR008271">
    <property type="entry name" value="Ser/Thr_kinase_AS"/>
</dbReference>
<feature type="domain" description="Protein kinase" evidence="8">
    <location>
        <begin position="17"/>
        <end position="279"/>
    </location>
</feature>
<feature type="binding site" evidence="7">
    <location>
        <position position="46"/>
    </location>
    <ligand>
        <name>ATP</name>
        <dbReference type="ChEBI" id="CHEBI:30616"/>
    </ligand>
</feature>
<accession>A0ABZ2ZWK8</accession>
<dbReference type="RefSeq" id="WP_342023873.1">
    <property type="nucleotide sequence ID" value="NZ_CP151657.1"/>
</dbReference>
<dbReference type="SMART" id="SM00220">
    <property type="entry name" value="S_TKc"/>
    <property type="match status" value="1"/>
</dbReference>
<evidence type="ECO:0000313" key="10">
    <source>
        <dbReference type="Proteomes" id="UP001448858"/>
    </source>
</evidence>
<reference evidence="9 10" key="1">
    <citation type="submission" date="2024-04" db="EMBL/GenBank/DDBJ databases">
        <title>Arthrobacter sp. from Plains bison fecal sample.</title>
        <authorList>
            <person name="Ruzzini A."/>
        </authorList>
    </citation>
    <scope>NUCLEOTIDE SEQUENCE [LARGE SCALE GENOMIC DNA]</scope>
    <source>
        <strain evidence="9 10">EINP1</strain>
    </source>
</reference>
<dbReference type="Gene3D" id="3.30.200.20">
    <property type="entry name" value="Phosphorylase Kinase, domain 1"/>
    <property type="match status" value="1"/>
</dbReference>
<evidence type="ECO:0000256" key="4">
    <source>
        <dbReference type="ARBA" id="ARBA00022741"/>
    </source>
</evidence>
<dbReference type="SMART" id="SM00065">
    <property type="entry name" value="GAF"/>
    <property type="match status" value="1"/>
</dbReference>
<keyword evidence="4 7" id="KW-0547">Nucleotide-binding</keyword>
<evidence type="ECO:0000313" key="9">
    <source>
        <dbReference type="EMBL" id="WZP16227.1"/>
    </source>
</evidence>
<dbReference type="Pfam" id="PF01590">
    <property type="entry name" value="GAF"/>
    <property type="match status" value="1"/>
</dbReference>
<keyword evidence="2" id="KW-0723">Serine/threonine-protein kinase</keyword>
<dbReference type="InterPro" id="IPR017441">
    <property type="entry name" value="Protein_kinase_ATP_BS"/>
</dbReference>
<evidence type="ECO:0000256" key="7">
    <source>
        <dbReference type="PROSITE-ProRule" id="PRU10141"/>
    </source>
</evidence>
<evidence type="ECO:0000256" key="1">
    <source>
        <dbReference type="ARBA" id="ARBA00012513"/>
    </source>
</evidence>
<dbReference type="Gene3D" id="3.30.450.40">
    <property type="match status" value="1"/>
</dbReference>
<dbReference type="InterPro" id="IPR000719">
    <property type="entry name" value="Prot_kinase_dom"/>
</dbReference>
<dbReference type="Proteomes" id="UP001448858">
    <property type="component" value="Chromosome"/>
</dbReference>
<name>A0ABZ2ZWK8_9MICC</name>
<dbReference type="InterPro" id="IPR003018">
    <property type="entry name" value="GAF"/>
</dbReference>
<sequence>MTDSPQHPVGALMGGRYRLEEKIGAGSMGTVFRARDVFLDRDVAVKVVRTAAATDAEQQQTDAEAKILARLNHHSLVTLLDAGSHRSDTGIQQVYLVMELVDGADLRRRLQDGPLAARQVAQLGYDLAVGLDYMHVAGVVHRDVKPANIMLFDYRRDETRLRAKLTDFGVALLAGDQQPQNGTFTGTAAYMSPEQARGDAVGAPSDIYSLGLVLLQCLTGEPAYPGPALESAVARLLRPPAIPADMETGFRVLLQQMTALEPQERPDAHEVSLALYELAVAPRARHRGTPPLIPADEAERHAAVRRYNLLDTPPDGAFDRITALAARLFSVPVAIVSVVDTDRIWFKSHHGTDVEQIGRDPGLCASAILQDEAWVVSDARADPRTLANPLVAGEFGLQFYAGVPLHSRDGHNLGTLCILDREPREFSDSDIRTLEDLAAIVMNDLELRLEGQRTLSSP</sequence>
<dbReference type="PROSITE" id="PS50011">
    <property type="entry name" value="PROTEIN_KINASE_DOM"/>
    <property type="match status" value="1"/>
</dbReference>
<dbReference type="SUPFAM" id="SSF56112">
    <property type="entry name" value="Protein kinase-like (PK-like)"/>
    <property type="match status" value="1"/>
</dbReference>
<dbReference type="EMBL" id="CP151657">
    <property type="protein sequence ID" value="WZP16227.1"/>
    <property type="molecule type" value="Genomic_DNA"/>
</dbReference>
<dbReference type="PANTHER" id="PTHR43289">
    <property type="entry name" value="MITOGEN-ACTIVATED PROTEIN KINASE KINASE KINASE 20-RELATED"/>
    <property type="match status" value="1"/>
</dbReference>
<dbReference type="CDD" id="cd14014">
    <property type="entry name" value="STKc_PknB_like"/>
    <property type="match status" value="1"/>
</dbReference>
<dbReference type="PROSITE" id="PS00108">
    <property type="entry name" value="PROTEIN_KINASE_ST"/>
    <property type="match status" value="1"/>
</dbReference>
<keyword evidence="6 7" id="KW-0067">ATP-binding</keyword>
<evidence type="ECO:0000256" key="5">
    <source>
        <dbReference type="ARBA" id="ARBA00022777"/>
    </source>
</evidence>
<keyword evidence="5 9" id="KW-0418">Kinase</keyword>
<dbReference type="SUPFAM" id="SSF55781">
    <property type="entry name" value="GAF domain-like"/>
    <property type="match status" value="1"/>
</dbReference>
<keyword evidence="3" id="KW-0808">Transferase</keyword>
<evidence type="ECO:0000259" key="8">
    <source>
        <dbReference type="PROSITE" id="PS50011"/>
    </source>
</evidence>
<dbReference type="Pfam" id="PF00069">
    <property type="entry name" value="Pkinase"/>
    <property type="match status" value="1"/>
</dbReference>
<dbReference type="InterPro" id="IPR011009">
    <property type="entry name" value="Kinase-like_dom_sf"/>
</dbReference>
<dbReference type="Gene3D" id="1.10.510.10">
    <property type="entry name" value="Transferase(Phosphotransferase) domain 1"/>
    <property type="match status" value="1"/>
</dbReference>
<proteinExistence type="predicted"/>